<feature type="non-terminal residue" evidence="3">
    <location>
        <position position="139"/>
    </location>
</feature>
<evidence type="ECO:0000256" key="2">
    <source>
        <dbReference type="SAM" id="Phobius"/>
    </source>
</evidence>
<sequence>MKETHIEQYFLEKKDSIHSEYNYQNRFQRTIFHINLPSLFAYVAVFSVSPQPSGKRGTSVLETLNTSSSNSPPQPGKCESSHACQSLAPLVETKTKKINSFKTIIGFFFTPPLFLATKVTISFVYYSPKTIKYTQKSKI</sequence>
<dbReference type="Proteomes" id="UP001159428">
    <property type="component" value="Unassembled WGS sequence"/>
</dbReference>
<comment type="caution">
    <text evidence="3">The sequence shown here is derived from an EMBL/GenBank/DDBJ whole genome shotgun (WGS) entry which is preliminary data.</text>
</comment>
<keyword evidence="2" id="KW-1133">Transmembrane helix</keyword>
<keyword evidence="2" id="KW-0812">Transmembrane</keyword>
<evidence type="ECO:0000313" key="3">
    <source>
        <dbReference type="EMBL" id="CAH3033760.1"/>
    </source>
</evidence>
<feature type="compositionally biased region" description="Polar residues" evidence="1">
    <location>
        <begin position="60"/>
        <end position="71"/>
    </location>
</feature>
<evidence type="ECO:0000313" key="4">
    <source>
        <dbReference type="Proteomes" id="UP001159428"/>
    </source>
</evidence>
<evidence type="ECO:0000256" key="1">
    <source>
        <dbReference type="SAM" id="MobiDB-lite"/>
    </source>
</evidence>
<feature type="transmembrane region" description="Helical" evidence="2">
    <location>
        <begin position="104"/>
        <end position="126"/>
    </location>
</feature>
<protein>
    <submittedName>
        <fullName evidence="3">Uncharacterized protein</fullName>
    </submittedName>
</protein>
<feature type="region of interest" description="Disordered" evidence="1">
    <location>
        <begin position="51"/>
        <end position="78"/>
    </location>
</feature>
<accession>A0AAU9VT56</accession>
<name>A0AAU9VT56_9CNID</name>
<proteinExistence type="predicted"/>
<organism evidence="3 4">
    <name type="scientific">Pocillopora meandrina</name>
    <dbReference type="NCBI Taxonomy" id="46732"/>
    <lineage>
        <taxon>Eukaryota</taxon>
        <taxon>Metazoa</taxon>
        <taxon>Cnidaria</taxon>
        <taxon>Anthozoa</taxon>
        <taxon>Hexacorallia</taxon>
        <taxon>Scleractinia</taxon>
        <taxon>Astrocoeniina</taxon>
        <taxon>Pocilloporidae</taxon>
        <taxon>Pocillopora</taxon>
    </lineage>
</organism>
<keyword evidence="2" id="KW-0472">Membrane</keyword>
<dbReference type="EMBL" id="CALNXJ010000002">
    <property type="protein sequence ID" value="CAH3033760.1"/>
    <property type="molecule type" value="Genomic_DNA"/>
</dbReference>
<gene>
    <name evidence="3" type="ORF">PMEA_00010282</name>
</gene>
<keyword evidence="4" id="KW-1185">Reference proteome</keyword>
<reference evidence="3 4" key="1">
    <citation type="submission" date="2022-05" db="EMBL/GenBank/DDBJ databases">
        <authorList>
            <consortium name="Genoscope - CEA"/>
            <person name="William W."/>
        </authorList>
    </citation>
    <scope>NUCLEOTIDE SEQUENCE [LARGE SCALE GENOMIC DNA]</scope>
</reference>
<dbReference type="AlphaFoldDB" id="A0AAU9VT56"/>